<dbReference type="RefSeq" id="XP_021832903.1">
    <property type="nucleotide sequence ID" value="XM_021977211.1"/>
</dbReference>
<feature type="compositionally biased region" description="Acidic residues" evidence="1">
    <location>
        <begin position="113"/>
        <end position="144"/>
    </location>
</feature>
<accession>A0A6P5TYQ8</accession>
<feature type="compositionally biased region" description="Basic and acidic residues" evidence="1">
    <location>
        <begin position="217"/>
        <end position="230"/>
    </location>
</feature>
<dbReference type="GeneID" id="110772746"/>
<evidence type="ECO:0000256" key="1">
    <source>
        <dbReference type="SAM" id="MobiDB-lite"/>
    </source>
</evidence>
<reference evidence="3" key="1">
    <citation type="submission" date="2025-08" db="UniProtKB">
        <authorList>
            <consortium name="RefSeq"/>
        </authorList>
    </citation>
    <scope>IDENTIFICATION</scope>
</reference>
<evidence type="ECO:0000313" key="2">
    <source>
        <dbReference type="Proteomes" id="UP000515124"/>
    </source>
</evidence>
<feature type="compositionally biased region" description="Acidic residues" evidence="1">
    <location>
        <begin position="151"/>
        <end position="188"/>
    </location>
</feature>
<dbReference type="Gramene" id="Pav_sc0002514.1_g160.1.br:mrna">
    <property type="protein sequence ID" value="Pav_sc0002514.1_g160.1.br:mrna"/>
    <property type="gene ID" value="Pav_sc0002514.1_g160.1.br"/>
</dbReference>
<keyword evidence="2" id="KW-1185">Reference proteome</keyword>
<feature type="region of interest" description="Disordered" evidence="1">
    <location>
        <begin position="242"/>
        <end position="264"/>
    </location>
</feature>
<sequence>MRIVEDGVCSIGLKVQASEIKIPPWTVQVVGWGDADDCEVLVIPRGKSNTCLPLSKDVKYVSASTAAELLDMISGLNSLLFTKCMAARSIIRDLAKKRCIKHNNDRRAGKEIDDGEDGNEIDGEDGEFDDNTDDGFENSSEEGENSTKNDNEEEEEEEEENEDEDEENDKVVEEEEVDEDGEDDEEDSLVVYKPQASCGKPKSKSSPIKNKGTEAVLKTKDKRGEVHTKEKAVVLKAKGNALPEKLKASLPKPEPISKRLRKKT</sequence>
<feature type="region of interest" description="Disordered" evidence="1">
    <location>
        <begin position="108"/>
        <end position="230"/>
    </location>
</feature>
<name>A0A6P5TYQ8_PRUAV</name>
<dbReference type="AlphaFoldDB" id="A0A6P5TYQ8"/>
<evidence type="ECO:0000313" key="3">
    <source>
        <dbReference type="RefSeq" id="XP_021832903.1"/>
    </source>
</evidence>
<protein>
    <submittedName>
        <fullName evidence="3">46 kDa FK506-binding nuclear protein-like</fullName>
    </submittedName>
</protein>
<dbReference type="Proteomes" id="UP000515124">
    <property type="component" value="Unplaced"/>
</dbReference>
<proteinExistence type="predicted"/>
<dbReference type="KEGG" id="pavi:110772746"/>
<organism evidence="2 3">
    <name type="scientific">Prunus avium</name>
    <name type="common">Cherry</name>
    <name type="synonym">Cerasus avium</name>
    <dbReference type="NCBI Taxonomy" id="42229"/>
    <lineage>
        <taxon>Eukaryota</taxon>
        <taxon>Viridiplantae</taxon>
        <taxon>Streptophyta</taxon>
        <taxon>Embryophyta</taxon>
        <taxon>Tracheophyta</taxon>
        <taxon>Spermatophyta</taxon>
        <taxon>Magnoliopsida</taxon>
        <taxon>eudicotyledons</taxon>
        <taxon>Gunneridae</taxon>
        <taxon>Pentapetalae</taxon>
        <taxon>rosids</taxon>
        <taxon>fabids</taxon>
        <taxon>Rosales</taxon>
        <taxon>Rosaceae</taxon>
        <taxon>Amygdaloideae</taxon>
        <taxon>Amygdaleae</taxon>
        <taxon>Prunus</taxon>
    </lineage>
</organism>
<gene>
    <name evidence="3" type="primary">LOC110772746</name>
</gene>